<proteinExistence type="inferred from homology"/>
<keyword evidence="3 7" id="KW-0812">Transmembrane</keyword>
<gene>
    <name evidence="9" type="ORF">DIE28_09175</name>
</gene>
<evidence type="ECO:0000256" key="3">
    <source>
        <dbReference type="ARBA" id="ARBA00022692"/>
    </source>
</evidence>
<sequence>MRHRPPDPLSGAKTARASLHHPRGRTDAAGFPALRRLDGRDPRRAGNPSPAFRADHGRALCRNQWRRAGAGGAGPADAGGAAVPYGGRLPRGHAGRVRHLVRKDGGLNGAGADPWQILRFVLVGASSTGLYFLLLWALRDGIDSIVVLTSACYAISMLYNYALQSWLTFRAGPPNLGSMARFVAMHLGAMALNAALMAGLVQGLGAPLFAAQVLVTAIISAMVFLLSRHWVYRLRG</sequence>
<comment type="similarity">
    <text evidence="2">Belongs to the GtrA family.</text>
</comment>
<evidence type="ECO:0000259" key="8">
    <source>
        <dbReference type="Pfam" id="PF04138"/>
    </source>
</evidence>
<dbReference type="PANTHER" id="PTHR38459:SF1">
    <property type="entry name" value="PROPHAGE BACTOPRENOL-LINKED GLUCOSE TRANSLOCASE HOMOLOG"/>
    <property type="match status" value="1"/>
</dbReference>
<accession>A0A3D8PCQ5</accession>
<feature type="domain" description="GtrA/DPMS transmembrane" evidence="8">
    <location>
        <begin position="119"/>
        <end position="231"/>
    </location>
</feature>
<feature type="transmembrane region" description="Helical" evidence="7">
    <location>
        <begin position="144"/>
        <end position="162"/>
    </location>
</feature>
<evidence type="ECO:0000313" key="10">
    <source>
        <dbReference type="Proteomes" id="UP000256679"/>
    </source>
</evidence>
<dbReference type="GO" id="GO:0005886">
    <property type="term" value="C:plasma membrane"/>
    <property type="evidence" value="ECO:0007669"/>
    <property type="project" value="TreeGrafter"/>
</dbReference>
<dbReference type="PANTHER" id="PTHR38459">
    <property type="entry name" value="PROPHAGE BACTOPRENOL-LINKED GLUCOSE TRANSLOCASE HOMOLOG"/>
    <property type="match status" value="1"/>
</dbReference>
<name>A0A3D8PCQ5_9RHOB</name>
<evidence type="ECO:0000256" key="4">
    <source>
        <dbReference type="ARBA" id="ARBA00022989"/>
    </source>
</evidence>
<keyword evidence="5 7" id="KW-0472">Membrane</keyword>
<dbReference type="InterPro" id="IPR051401">
    <property type="entry name" value="GtrA_CellWall_Glycosyl"/>
</dbReference>
<feature type="region of interest" description="Disordered" evidence="6">
    <location>
        <begin position="1"/>
        <end position="53"/>
    </location>
</feature>
<comment type="subcellular location">
    <subcellularLocation>
        <location evidence="1">Membrane</location>
        <topology evidence="1">Multi-pass membrane protein</topology>
    </subcellularLocation>
</comment>
<dbReference type="Proteomes" id="UP000256679">
    <property type="component" value="Unassembled WGS sequence"/>
</dbReference>
<dbReference type="AlphaFoldDB" id="A0A3D8PCQ5"/>
<keyword evidence="4 7" id="KW-1133">Transmembrane helix</keyword>
<evidence type="ECO:0000256" key="6">
    <source>
        <dbReference type="SAM" id="MobiDB-lite"/>
    </source>
</evidence>
<dbReference type="Pfam" id="PF04138">
    <property type="entry name" value="GtrA_DPMS_TM"/>
    <property type="match status" value="1"/>
</dbReference>
<evidence type="ECO:0000256" key="7">
    <source>
        <dbReference type="SAM" id="Phobius"/>
    </source>
</evidence>
<organism evidence="9 10">
    <name type="scientific">Paracoccus thiocyanatus</name>
    <dbReference type="NCBI Taxonomy" id="34006"/>
    <lineage>
        <taxon>Bacteria</taxon>
        <taxon>Pseudomonadati</taxon>
        <taxon>Pseudomonadota</taxon>
        <taxon>Alphaproteobacteria</taxon>
        <taxon>Rhodobacterales</taxon>
        <taxon>Paracoccaceae</taxon>
        <taxon>Paracoccus</taxon>
    </lineage>
</organism>
<dbReference type="GO" id="GO:0000271">
    <property type="term" value="P:polysaccharide biosynthetic process"/>
    <property type="evidence" value="ECO:0007669"/>
    <property type="project" value="InterPro"/>
</dbReference>
<feature type="transmembrane region" description="Helical" evidence="7">
    <location>
        <begin position="117"/>
        <end position="138"/>
    </location>
</feature>
<feature type="transmembrane region" description="Helical" evidence="7">
    <location>
        <begin position="207"/>
        <end position="226"/>
    </location>
</feature>
<evidence type="ECO:0000256" key="5">
    <source>
        <dbReference type="ARBA" id="ARBA00023136"/>
    </source>
</evidence>
<feature type="compositionally biased region" description="Basic and acidic residues" evidence="6">
    <location>
        <begin position="35"/>
        <end position="44"/>
    </location>
</feature>
<comment type="caution">
    <text evidence="9">The sequence shown here is derived from an EMBL/GenBank/DDBJ whole genome shotgun (WGS) entry which is preliminary data.</text>
</comment>
<keyword evidence="10" id="KW-1185">Reference proteome</keyword>
<protein>
    <recommendedName>
        <fullName evidence="8">GtrA/DPMS transmembrane domain-containing protein</fullName>
    </recommendedName>
</protein>
<evidence type="ECO:0000256" key="1">
    <source>
        <dbReference type="ARBA" id="ARBA00004141"/>
    </source>
</evidence>
<feature type="transmembrane region" description="Helical" evidence="7">
    <location>
        <begin position="182"/>
        <end position="201"/>
    </location>
</feature>
<dbReference type="InterPro" id="IPR007267">
    <property type="entry name" value="GtrA_DPMS_TM"/>
</dbReference>
<dbReference type="EMBL" id="QFCQ01000043">
    <property type="protein sequence ID" value="RDW13237.1"/>
    <property type="molecule type" value="Genomic_DNA"/>
</dbReference>
<evidence type="ECO:0000256" key="2">
    <source>
        <dbReference type="ARBA" id="ARBA00009399"/>
    </source>
</evidence>
<evidence type="ECO:0000313" key="9">
    <source>
        <dbReference type="EMBL" id="RDW13237.1"/>
    </source>
</evidence>
<reference evidence="9 10" key="1">
    <citation type="submission" date="2018-05" db="EMBL/GenBank/DDBJ databases">
        <title>Whole genome sequencing of Paracoccus thiocyanatus SST.</title>
        <authorList>
            <person name="Ghosh W."/>
            <person name="Rameez M.J."/>
            <person name="Roy C."/>
        </authorList>
    </citation>
    <scope>NUCLEOTIDE SEQUENCE [LARGE SCALE GENOMIC DNA]</scope>
    <source>
        <strain evidence="9 10">SST</strain>
    </source>
</reference>